<proteinExistence type="predicted"/>
<reference evidence="1" key="2">
    <citation type="submission" date="2021-04" db="EMBL/GenBank/DDBJ databases">
        <authorList>
            <person name="Gilroy R."/>
        </authorList>
    </citation>
    <scope>NUCLEOTIDE SEQUENCE</scope>
    <source>
        <strain evidence="1">CHK193-4272</strain>
    </source>
</reference>
<sequence>MEPRQSCTRQIIIEAKDEAFILANKNHIAAVTTHSKDEFIKTEKIGHLPYGIAIKCPKKQEELEFPVIEQYIALCKKHFKTQMHDKAAFYYLYGADDFQSLRAAVIAMTDLCGKTIVTEIHVGEDARMQDNTDALAALGVLQRIGVSTMVFTSDAPEQLEDTLERVAPYARISIGVRVPTEWLNDNIKLTNVEMLLPDESENADMLCNALKKYKSGRTASRDHDDYILAPDGRDAHFIDAVTDISDEIECDHKLQERLLEIEDEEAAALKLMLTEEDDLYNLEEDLYMLTRPVCLCAATPELLEKALRIYSGLAIYDGTWELTPEVAKYFCEKYGMILL</sequence>
<comment type="caution">
    <text evidence="1">The sequence shown here is derived from an EMBL/GenBank/DDBJ whole genome shotgun (WGS) entry which is preliminary data.</text>
</comment>
<dbReference type="AlphaFoldDB" id="A0A9D1THM6"/>
<gene>
    <name evidence="1" type="ORF">H9746_05265</name>
</gene>
<dbReference type="EMBL" id="DXIE01000032">
    <property type="protein sequence ID" value="HIV62232.1"/>
    <property type="molecule type" value="Genomic_DNA"/>
</dbReference>
<evidence type="ECO:0000313" key="1">
    <source>
        <dbReference type="EMBL" id="HIV62232.1"/>
    </source>
</evidence>
<accession>A0A9D1THM6</accession>
<evidence type="ECO:0000313" key="2">
    <source>
        <dbReference type="Proteomes" id="UP000886808"/>
    </source>
</evidence>
<name>A0A9D1THM6_9FIRM</name>
<organism evidence="1 2">
    <name type="scientific">Candidatus Butyricicoccus avistercoris</name>
    <dbReference type="NCBI Taxonomy" id="2838518"/>
    <lineage>
        <taxon>Bacteria</taxon>
        <taxon>Bacillati</taxon>
        <taxon>Bacillota</taxon>
        <taxon>Clostridia</taxon>
        <taxon>Eubacteriales</taxon>
        <taxon>Butyricicoccaceae</taxon>
        <taxon>Butyricicoccus</taxon>
    </lineage>
</organism>
<protein>
    <submittedName>
        <fullName evidence="1">Uncharacterized protein</fullName>
    </submittedName>
</protein>
<dbReference type="Proteomes" id="UP000886808">
    <property type="component" value="Unassembled WGS sequence"/>
</dbReference>
<reference evidence="1" key="1">
    <citation type="journal article" date="2021" name="PeerJ">
        <title>Extensive microbial diversity within the chicken gut microbiome revealed by metagenomics and culture.</title>
        <authorList>
            <person name="Gilroy R."/>
            <person name="Ravi A."/>
            <person name="Getino M."/>
            <person name="Pursley I."/>
            <person name="Horton D.L."/>
            <person name="Alikhan N.F."/>
            <person name="Baker D."/>
            <person name="Gharbi K."/>
            <person name="Hall N."/>
            <person name="Watson M."/>
            <person name="Adriaenssens E.M."/>
            <person name="Foster-Nyarko E."/>
            <person name="Jarju S."/>
            <person name="Secka A."/>
            <person name="Antonio M."/>
            <person name="Oren A."/>
            <person name="Chaudhuri R.R."/>
            <person name="La Ragione R."/>
            <person name="Hildebrand F."/>
            <person name="Pallen M.J."/>
        </authorList>
    </citation>
    <scope>NUCLEOTIDE SEQUENCE</scope>
    <source>
        <strain evidence="1">CHK193-4272</strain>
    </source>
</reference>